<reference evidence="1" key="1">
    <citation type="journal article" date="2016" name="Sci. Rep.">
        <title>Molecular characterization of firefly nuptial gifts: a multi-omics approach sheds light on postcopulatory sexual selection.</title>
        <authorList>
            <person name="Al-Wathiqui N."/>
            <person name="Fallon T.R."/>
            <person name="South A."/>
            <person name="Weng J.K."/>
            <person name="Lewis S.M."/>
        </authorList>
    </citation>
    <scope>NUCLEOTIDE SEQUENCE</scope>
</reference>
<organism evidence="1">
    <name type="scientific">Photinus pyralis</name>
    <name type="common">Common eastern firefly</name>
    <name type="synonym">Lampyris pyralis</name>
    <dbReference type="NCBI Taxonomy" id="7054"/>
    <lineage>
        <taxon>Eukaryota</taxon>
        <taxon>Metazoa</taxon>
        <taxon>Ecdysozoa</taxon>
        <taxon>Arthropoda</taxon>
        <taxon>Hexapoda</taxon>
        <taxon>Insecta</taxon>
        <taxon>Pterygota</taxon>
        <taxon>Neoptera</taxon>
        <taxon>Endopterygota</taxon>
        <taxon>Coleoptera</taxon>
        <taxon>Polyphaga</taxon>
        <taxon>Elateriformia</taxon>
        <taxon>Elateroidea</taxon>
        <taxon>Lampyridae</taxon>
        <taxon>Lampyrinae</taxon>
        <taxon>Photinus</taxon>
    </lineage>
</organism>
<accession>A0A1Y1NB66</accession>
<dbReference type="EMBL" id="GEZM01012913">
    <property type="protein sequence ID" value="JAV92867.1"/>
    <property type="molecule type" value="Transcribed_RNA"/>
</dbReference>
<dbReference type="AlphaFoldDB" id="A0A1Y1NB66"/>
<sequence length="100" mass="11237">MMHCCIEFNSSLIHQHKKIPLKTSSNSVHILLLSAALSQVTPCIGALDFSNFNSLVALSVVKEERKTNARWAVLSGHFEVHVYYLQNLERQSVSLLSRLS</sequence>
<proteinExistence type="predicted"/>
<protein>
    <submittedName>
        <fullName evidence="1">Uncharacterized protein</fullName>
    </submittedName>
</protein>
<name>A0A1Y1NB66_PHOPY</name>
<evidence type="ECO:0000313" key="1">
    <source>
        <dbReference type="EMBL" id="JAV92867.1"/>
    </source>
</evidence>